<organism evidence="6">
    <name type="scientific">uncultured Pseudonocardia sp</name>
    <dbReference type="NCBI Taxonomy" id="211455"/>
    <lineage>
        <taxon>Bacteria</taxon>
        <taxon>Bacillati</taxon>
        <taxon>Actinomycetota</taxon>
        <taxon>Actinomycetes</taxon>
        <taxon>Pseudonocardiales</taxon>
        <taxon>Pseudonocardiaceae</taxon>
        <taxon>Pseudonocardia</taxon>
        <taxon>environmental samples</taxon>
    </lineage>
</organism>
<dbReference type="PANTHER" id="PTHR11228">
    <property type="entry name" value="RADICAL SAM DOMAIN PROTEIN"/>
    <property type="match status" value="1"/>
</dbReference>
<dbReference type="GO" id="GO:0003824">
    <property type="term" value="F:catalytic activity"/>
    <property type="evidence" value="ECO:0007669"/>
    <property type="project" value="InterPro"/>
</dbReference>
<keyword evidence="2" id="KW-0479">Metal-binding</keyword>
<dbReference type="SFLD" id="SFLDS00029">
    <property type="entry name" value="Radical_SAM"/>
    <property type="match status" value="1"/>
</dbReference>
<dbReference type="Pfam" id="PF04055">
    <property type="entry name" value="Radical_SAM"/>
    <property type="match status" value="1"/>
</dbReference>
<protein>
    <recommendedName>
        <fullName evidence="5">Radical SAM core domain-containing protein</fullName>
    </recommendedName>
</protein>
<dbReference type="InterPro" id="IPR050377">
    <property type="entry name" value="Radical_SAM_PqqE_MftC-like"/>
</dbReference>
<dbReference type="PANTHER" id="PTHR11228:SF22">
    <property type="entry name" value="PEPTIDE BIOSYNTHESIS PROTEIN YYDG-RELATED"/>
    <property type="match status" value="1"/>
</dbReference>
<reference evidence="6" key="1">
    <citation type="submission" date="2020-02" db="EMBL/GenBank/DDBJ databases">
        <authorList>
            <person name="Meier V. D."/>
        </authorList>
    </citation>
    <scope>NUCLEOTIDE SEQUENCE</scope>
    <source>
        <strain evidence="6">AVDCRST_MAG66</strain>
    </source>
</reference>
<dbReference type="PROSITE" id="PS51918">
    <property type="entry name" value="RADICAL_SAM"/>
    <property type="match status" value="1"/>
</dbReference>
<dbReference type="SFLD" id="SFLDG01067">
    <property type="entry name" value="SPASM/twitch_domain_containing"/>
    <property type="match status" value="1"/>
</dbReference>
<dbReference type="EMBL" id="CADCUS010000035">
    <property type="protein sequence ID" value="CAA9380391.1"/>
    <property type="molecule type" value="Genomic_DNA"/>
</dbReference>
<keyword evidence="1" id="KW-0949">S-adenosyl-L-methionine</keyword>
<gene>
    <name evidence="6" type="ORF">AVDCRST_MAG66-245</name>
</gene>
<name>A0A6J4NCC8_9PSEU</name>
<dbReference type="AlphaFoldDB" id="A0A6J4NCC8"/>
<dbReference type="GO" id="GO:0051536">
    <property type="term" value="F:iron-sulfur cluster binding"/>
    <property type="evidence" value="ECO:0007669"/>
    <property type="project" value="UniProtKB-KW"/>
</dbReference>
<evidence type="ECO:0000256" key="3">
    <source>
        <dbReference type="ARBA" id="ARBA00023004"/>
    </source>
</evidence>
<dbReference type="InterPro" id="IPR013785">
    <property type="entry name" value="Aldolase_TIM"/>
</dbReference>
<evidence type="ECO:0000256" key="4">
    <source>
        <dbReference type="ARBA" id="ARBA00023014"/>
    </source>
</evidence>
<dbReference type="InterPro" id="IPR007197">
    <property type="entry name" value="rSAM"/>
</dbReference>
<dbReference type="CDD" id="cd01335">
    <property type="entry name" value="Radical_SAM"/>
    <property type="match status" value="1"/>
</dbReference>
<keyword evidence="4" id="KW-0411">Iron-sulfur</keyword>
<dbReference type="Gene3D" id="3.20.20.70">
    <property type="entry name" value="Aldolase class I"/>
    <property type="match status" value="1"/>
</dbReference>
<evidence type="ECO:0000256" key="2">
    <source>
        <dbReference type="ARBA" id="ARBA00022723"/>
    </source>
</evidence>
<evidence type="ECO:0000256" key="1">
    <source>
        <dbReference type="ARBA" id="ARBA00022691"/>
    </source>
</evidence>
<feature type="domain" description="Radical SAM core" evidence="5">
    <location>
        <begin position="15"/>
        <end position="219"/>
    </location>
</feature>
<dbReference type="SUPFAM" id="SSF102114">
    <property type="entry name" value="Radical SAM enzymes"/>
    <property type="match status" value="1"/>
</dbReference>
<keyword evidence="3" id="KW-0408">Iron</keyword>
<dbReference type="InterPro" id="IPR058240">
    <property type="entry name" value="rSAM_sf"/>
</dbReference>
<dbReference type="GO" id="GO:0046872">
    <property type="term" value="F:metal ion binding"/>
    <property type="evidence" value="ECO:0007669"/>
    <property type="project" value="UniProtKB-KW"/>
</dbReference>
<accession>A0A6J4NCC8</accession>
<sequence length="279" mass="29850">MTATSGPIGLAVTAGTLPGRVWMYANYHCNIECTYCLTESGPKVPRRELGPAAMLDVARQAAELGFTDLGLTGGEIFLVPGMPELLAEMSEHLPVVALTNATLFQRRLLDRIEVLAGKPVSLQISLDRPDPDANDEMRAPDNFAKVVAAIPALVERGVKVRIATTVESIEDAELDRLCALHRGLGVPDTDHIIRPIISRGRAVDEGLGVTALQNDLPAELTITADGAFWSPFGPTVRGGRLDTDLLITRTTLPLSVPALALLRLVEGRPPGADSTLNIR</sequence>
<evidence type="ECO:0000313" key="6">
    <source>
        <dbReference type="EMBL" id="CAA9380391.1"/>
    </source>
</evidence>
<evidence type="ECO:0000259" key="5">
    <source>
        <dbReference type="PROSITE" id="PS51918"/>
    </source>
</evidence>
<proteinExistence type="predicted"/>